<evidence type="ECO:0000313" key="1">
    <source>
        <dbReference type="EMBL" id="RMC07878.1"/>
    </source>
</evidence>
<accession>A0A3M0K473</accession>
<dbReference type="EMBL" id="QRBI01000119">
    <property type="protein sequence ID" value="RMC07878.1"/>
    <property type="molecule type" value="Genomic_DNA"/>
</dbReference>
<evidence type="ECO:0000313" key="2">
    <source>
        <dbReference type="Proteomes" id="UP000269221"/>
    </source>
</evidence>
<proteinExistence type="predicted"/>
<sequence length="72" mass="7959">MKYVELKLMKRTDDCAITQSAAQKDHDLALAEVSGSFAVDYNKSTSLSMSEIIGKLDKTTEKVDVEGKYSPQ</sequence>
<name>A0A3M0K473_HIRRU</name>
<protein>
    <submittedName>
        <fullName evidence="1">Uncharacterized protein</fullName>
    </submittedName>
</protein>
<gene>
    <name evidence="1" type="ORF">DUI87_15349</name>
</gene>
<dbReference type="Proteomes" id="UP000269221">
    <property type="component" value="Unassembled WGS sequence"/>
</dbReference>
<organism evidence="1 2">
    <name type="scientific">Hirundo rustica rustica</name>
    <dbReference type="NCBI Taxonomy" id="333673"/>
    <lineage>
        <taxon>Eukaryota</taxon>
        <taxon>Metazoa</taxon>
        <taxon>Chordata</taxon>
        <taxon>Craniata</taxon>
        <taxon>Vertebrata</taxon>
        <taxon>Euteleostomi</taxon>
        <taxon>Archelosauria</taxon>
        <taxon>Archosauria</taxon>
        <taxon>Dinosauria</taxon>
        <taxon>Saurischia</taxon>
        <taxon>Theropoda</taxon>
        <taxon>Coelurosauria</taxon>
        <taxon>Aves</taxon>
        <taxon>Neognathae</taxon>
        <taxon>Neoaves</taxon>
        <taxon>Telluraves</taxon>
        <taxon>Australaves</taxon>
        <taxon>Passeriformes</taxon>
        <taxon>Sylvioidea</taxon>
        <taxon>Hirundinidae</taxon>
        <taxon>Hirundo</taxon>
    </lineage>
</organism>
<keyword evidence="2" id="KW-1185">Reference proteome</keyword>
<comment type="caution">
    <text evidence="1">The sequence shown here is derived from an EMBL/GenBank/DDBJ whole genome shotgun (WGS) entry which is preliminary data.</text>
</comment>
<reference evidence="1 2" key="1">
    <citation type="submission" date="2018-07" db="EMBL/GenBank/DDBJ databases">
        <title>A high quality draft genome assembly of the barn swallow (H. rustica rustica).</title>
        <authorList>
            <person name="Formenti G."/>
            <person name="Chiara M."/>
            <person name="Poveda L."/>
            <person name="Francoijs K.-J."/>
            <person name="Bonisoli-Alquati A."/>
            <person name="Canova L."/>
            <person name="Gianfranceschi L."/>
            <person name="Horner D.S."/>
            <person name="Saino N."/>
        </authorList>
    </citation>
    <scope>NUCLEOTIDE SEQUENCE [LARGE SCALE GENOMIC DNA]</scope>
    <source>
        <strain evidence="1">Chelidonia</strain>
        <tissue evidence="1">Blood</tissue>
    </source>
</reference>
<dbReference type="OrthoDB" id="10492953at2759"/>
<dbReference type="AlphaFoldDB" id="A0A3M0K473"/>